<gene>
    <name evidence="20" type="ORF">DV701_12165</name>
</gene>
<evidence type="ECO:0000256" key="18">
    <source>
        <dbReference type="SAM" id="Phobius"/>
    </source>
</evidence>
<feature type="transmembrane region" description="Helical" evidence="18">
    <location>
        <begin position="7"/>
        <end position="25"/>
    </location>
</feature>
<evidence type="ECO:0000256" key="17">
    <source>
        <dbReference type="SAM" id="MobiDB-lite"/>
    </source>
</evidence>
<dbReference type="OrthoDB" id="9780552at2"/>
<evidence type="ECO:0000256" key="3">
    <source>
        <dbReference type="ARBA" id="ARBA00015325"/>
    </source>
</evidence>
<dbReference type="CDD" id="cd20070">
    <property type="entry name" value="5TM_YidC_Alb3"/>
    <property type="match status" value="1"/>
</dbReference>
<dbReference type="NCBIfam" id="TIGR03592">
    <property type="entry name" value="yidC_oxa1_cterm"/>
    <property type="match status" value="1"/>
</dbReference>
<feature type="compositionally biased region" description="Basic residues" evidence="17">
    <location>
        <begin position="317"/>
        <end position="326"/>
    </location>
</feature>
<keyword evidence="5" id="KW-1003">Cell membrane</keyword>
<dbReference type="InterPro" id="IPR047196">
    <property type="entry name" value="YidC_ALB_C"/>
</dbReference>
<evidence type="ECO:0000256" key="9">
    <source>
        <dbReference type="ARBA" id="ARBA00023136"/>
    </source>
</evidence>
<dbReference type="InterPro" id="IPR001708">
    <property type="entry name" value="YidC/ALB3/OXA1/COX18"/>
</dbReference>
<evidence type="ECO:0000256" key="11">
    <source>
        <dbReference type="ARBA" id="ARBA00025034"/>
    </source>
</evidence>
<feature type="region of interest" description="Disordered" evidence="17">
    <location>
        <begin position="266"/>
        <end position="326"/>
    </location>
</feature>
<name>A0A345NP15_9MICO</name>
<dbReference type="EMBL" id="CP031229">
    <property type="protein sequence ID" value="AXH96773.1"/>
    <property type="molecule type" value="Genomic_DNA"/>
</dbReference>
<keyword evidence="10" id="KW-0143">Chaperone</keyword>
<keyword evidence="9 18" id="KW-0472">Membrane</keyword>
<comment type="function">
    <text evidence="11">Required for the insertion and/or proper folding and/or complex formation of integral membrane proteins into the membrane. Involved in integration of membrane proteins that insert both dependently and independently of the Sec translocase complex, as well as at least some lipoproteins. Aids folding of multispanning membrane proteins.</text>
</comment>
<keyword evidence="6 16" id="KW-0812">Transmembrane</keyword>
<comment type="subunit">
    <text evidence="12">Interacts with the Sec translocase complex via SecD. Specifically interacts with transmembrane segments of nascent integral membrane proteins during membrane integration.</text>
</comment>
<evidence type="ECO:0000256" key="15">
    <source>
        <dbReference type="ARBA" id="ARBA00033342"/>
    </source>
</evidence>
<feature type="transmembrane region" description="Helical" evidence="18">
    <location>
        <begin position="179"/>
        <end position="199"/>
    </location>
</feature>
<dbReference type="InterPro" id="IPR028055">
    <property type="entry name" value="YidC/Oxa/ALB_C"/>
</dbReference>
<feature type="transmembrane region" description="Helical" evidence="18">
    <location>
        <begin position="219"/>
        <end position="245"/>
    </location>
</feature>
<comment type="similarity">
    <text evidence="2">Belongs to the OXA1/ALB3/YidC family. Type 1 subfamily.</text>
</comment>
<evidence type="ECO:0000256" key="16">
    <source>
        <dbReference type="RuleBase" id="RU003945"/>
    </source>
</evidence>
<dbReference type="GO" id="GO:0015031">
    <property type="term" value="P:protein transport"/>
    <property type="evidence" value="ECO:0007669"/>
    <property type="project" value="UniProtKB-KW"/>
</dbReference>
<evidence type="ECO:0000313" key="21">
    <source>
        <dbReference type="Proteomes" id="UP000253790"/>
    </source>
</evidence>
<dbReference type="RefSeq" id="WP_114928594.1">
    <property type="nucleotide sequence ID" value="NZ_CP031229.1"/>
</dbReference>
<protein>
    <recommendedName>
        <fullName evidence="3">Membrane protein insertase YidC</fullName>
    </recommendedName>
    <alternativeName>
        <fullName evidence="15">Foldase YidC</fullName>
    </alternativeName>
    <alternativeName>
        <fullName evidence="14">Membrane integrase YidC</fullName>
    </alternativeName>
    <alternativeName>
        <fullName evidence="13">Membrane protein YidC</fullName>
    </alternativeName>
</protein>
<sequence length="326" mass="36680">MGIFDTILFPFIWFDSAILVGFEWVLTKLGLSDTSGWTWVLAIIGLVVTLRALLTPLMIKQIKSQRRLQMVQPELAKIQKKYKNKKDQASQKAFQEETFALYREAGANPFSACLPILIQMPFFFALFRVLNSAAAVSEGRADPLGLFSRELATKMAESHIFNAQLTSTFLHDQDMSAKVLSIVLILVMSATQFITSHQLMRQNMSEEALNSPMARQQQMLIYVLPVVFAVSGVNFPVALLIYWTVSNLWTMGQQFFVIRNMPAPGSPAEKKYRERMARKGREATGIQLKNPNLLAEREAASDDAGTTPRGSGQRAQPKSKKRSKKR</sequence>
<dbReference type="Pfam" id="PF02096">
    <property type="entry name" value="60KD_IMP"/>
    <property type="match status" value="1"/>
</dbReference>
<feature type="transmembrane region" description="Helical" evidence="18">
    <location>
        <begin position="37"/>
        <end position="59"/>
    </location>
</feature>
<evidence type="ECO:0000256" key="7">
    <source>
        <dbReference type="ARBA" id="ARBA00022927"/>
    </source>
</evidence>
<feature type="domain" description="Membrane insertase YidC/Oxa/ALB C-terminal" evidence="19">
    <location>
        <begin position="39"/>
        <end position="258"/>
    </location>
</feature>
<dbReference type="AlphaFoldDB" id="A0A345NP15"/>
<dbReference type="PANTHER" id="PTHR12428">
    <property type="entry name" value="OXA1"/>
    <property type="match status" value="1"/>
</dbReference>
<keyword evidence="21" id="KW-1185">Reference proteome</keyword>
<keyword evidence="4" id="KW-0813">Transport</keyword>
<dbReference type="NCBIfam" id="NF002350">
    <property type="entry name" value="PRK01315.1"/>
    <property type="match status" value="1"/>
</dbReference>
<dbReference type="PANTHER" id="PTHR12428:SF65">
    <property type="entry name" value="CYTOCHROME C OXIDASE ASSEMBLY PROTEIN COX18, MITOCHONDRIAL"/>
    <property type="match status" value="1"/>
</dbReference>
<evidence type="ECO:0000256" key="2">
    <source>
        <dbReference type="ARBA" id="ARBA00010527"/>
    </source>
</evidence>
<evidence type="ECO:0000256" key="5">
    <source>
        <dbReference type="ARBA" id="ARBA00022475"/>
    </source>
</evidence>
<evidence type="ECO:0000256" key="6">
    <source>
        <dbReference type="ARBA" id="ARBA00022692"/>
    </source>
</evidence>
<evidence type="ECO:0000256" key="1">
    <source>
        <dbReference type="ARBA" id="ARBA00004651"/>
    </source>
</evidence>
<evidence type="ECO:0000256" key="10">
    <source>
        <dbReference type="ARBA" id="ARBA00023186"/>
    </source>
</evidence>
<dbReference type="GO" id="GO:0051205">
    <property type="term" value="P:protein insertion into membrane"/>
    <property type="evidence" value="ECO:0007669"/>
    <property type="project" value="TreeGrafter"/>
</dbReference>
<proteinExistence type="inferred from homology"/>
<keyword evidence="8 18" id="KW-1133">Transmembrane helix</keyword>
<evidence type="ECO:0000259" key="19">
    <source>
        <dbReference type="Pfam" id="PF02096"/>
    </source>
</evidence>
<evidence type="ECO:0000256" key="14">
    <source>
        <dbReference type="ARBA" id="ARBA00033245"/>
    </source>
</evidence>
<dbReference type="Proteomes" id="UP000253790">
    <property type="component" value="Chromosome"/>
</dbReference>
<evidence type="ECO:0000256" key="13">
    <source>
        <dbReference type="ARBA" id="ARBA00031538"/>
    </source>
</evidence>
<dbReference type="GO" id="GO:0005886">
    <property type="term" value="C:plasma membrane"/>
    <property type="evidence" value="ECO:0007669"/>
    <property type="project" value="UniProtKB-SubCell"/>
</dbReference>
<accession>A0A345NP15</accession>
<evidence type="ECO:0000313" key="20">
    <source>
        <dbReference type="EMBL" id="AXH96773.1"/>
    </source>
</evidence>
<evidence type="ECO:0000256" key="8">
    <source>
        <dbReference type="ARBA" id="ARBA00022989"/>
    </source>
</evidence>
<dbReference type="KEGG" id="orn:DV701_12165"/>
<keyword evidence="7" id="KW-0653">Protein transport</keyword>
<comment type="subcellular location">
    <subcellularLocation>
        <location evidence="1">Cell membrane</location>
        <topology evidence="1">Multi-pass membrane protein</topology>
    </subcellularLocation>
    <subcellularLocation>
        <location evidence="16">Membrane</location>
        <topology evidence="16">Multi-pass membrane protein</topology>
    </subcellularLocation>
</comment>
<feature type="compositionally biased region" description="Basic and acidic residues" evidence="17">
    <location>
        <begin position="268"/>
        <end position="282"/>
    </location>
</feature>
<reference evidence="20 21" key="1">
    <citation type="submission" date="2018-07" db="EMBL/GenBank/DDBJ databases">
        <title>Complete genome sequencing of Ornithinimicrobium sp. AMA3305.</title>
        <authorList>
            <person name="Bae J.-W."/>
        </authorList>
    </citation>
    <scope>NUCLEOTIDE SEQUENCE [LARGE SCALE GENOMIC DNA]</scope>
    <source>
        <strain evidence="20 21">AMA3305</strain>
    </source>
</reference>
<dbReference type="GO" id="GO:0032977">
    <property type="term" value="F:membrane insertase activity"/>
    <property type="evidence" value="ECO:0007669"/>
    <property type="project" value="InterPro"/>
</dbReference>
<evidence type="ECO:0000256" key="12">
    <source>
        <dbReference type="ARBA" id="ARBA00026028"/>
    </source>
</evidence>
<organism evidence="20 21">
    <name type="scientific">Ornithinimicrobium avium</name>
    <dbReference type="NCBI Taxonomy" id="2283195"/>
    <lineage>
        <taxon>Bacteria</taxon>
        <taxon>Bacillati</taxon>
        <taxon>Actinomycetota</taxon>
        <taxon>Actinomycetes</taxon>
        <taxon>Micrococcales</taxon>
        <taxon>Ornithinimicrobiaceae</taxon>
        <taxon>Ornithinimicrobium</taxon>
    </lineage>
</organism>
<evidence type="ECO:0000256" key="4">
    <source>
        <dbReference type="ARBA" id="ARBA00022448"/>
    </source>
</evidence>